<proteinExistence type="predicted"/>
<evidence type="ECO:0000313" key="1">
    <source>
        <dbReference type="EMBL" id="EKN19492.1"/>
    </source>
</evidence>
<evidence type="ECO:0008006" key="3">
    <source>
        <dbReference type="Google" id="ProtNLM"/>
    </source>
</evidence>
<protein>
    <recommendedName>
        <fullName evidence="3">Cyclic nucleotide-binding domain-containing protein</fullName>
    </recommendedName>
</protein>
<name>K5YYN5_9BACT</name>
<dbReference type="RefSeq" id="WP_009859885.1">
    <property type="nucleotide sequence ID" value="NZ_JH976471.1"/>
</dbReference>
<evidence type="ECO:0000313" key="2">
    <source>
        <dbReference type="Proteomes" id="UP000006330"/>
    </source>
</evidence>
<dbReference type="EMBL" id="AGZO01000007">
    <property type="protein sequence ID" value="EKN19492.1"/>
    <property type="molecule type" value="Genomic_DNA"/>
</dbReference>
<dbReference type="PATRIC" id="fig|999418.3.peg.415"/>
<gene>
    <name evidence="1" type="ORF">HMPREF1076_00414</name>
</gene>
<dbReference type="HOGENOM" id="CLU_075053_9_3_10"/>
<dbReference type="Proteomes" id="UP000006330">
    <property type="component" value="Unassembled WGS sequence"/>
</dbReference>
<dbReference type="InterPro" id="IPR014710">
    <property type="entry name" value="RmlC-like_jellyroll"/>
</dbReference>
<comment type="caution">
    <text evidence="1">The sequence shown here is derived from an EMBL/GenBank/DDBJ whole genome shotgun (WGS) entry which is preliminary data.</text>
</comment>
<reference evidence="1 2" key="1">
    <citation type="submission" date="2012-02" db="EMBL/GenBank/DDBJ databases">
        <title>The Genome Sequence of Parabacteroides goldsteinii CL02T12C30.</title>
        <authorList>
            <consortium name="The Broad Institute Genome Sequencing Platform"/>
            <person name="Earl A."/>
            <person name="Ward D."/>
            <person name="Feldgarden M."/>
            <person name="Gevers D."/>
            <person name="Zitomersky N.L."/>
            <person name="Coyne M.J."/>
            <person name="Comstock L.E."/>
            <person name="Young S.K."/>
            <person name="Zeng Q."/>
            <person name="Gargeya S."/>
            <person name="Fitzgerald M."/>
            <person name="Haas B."/>
            <person name="Abouelleil A."/>
            <person name="Alvarado L."/>
            <person name="Arachchi H.M."/>
            <person name="Berlin A."/>
            <person name="Chapman S.B."/>
            <person name="Gearin G."/>
            <person name="Goldberg J."/>
            <person name="Griggs A."/>
            <person name="Gujja S."/>
            <person name="Hansen M."/>
            <person name="Heiman D."/>
            <person name="Howarth C."/>
            <person name="Larimer J."/>
            <person name="Lui A."/>
            <person name="MacDonald P.J.P."/>
            <person name="McCowen C."/>
            <person name="Montmayeur A."/>
            <person name="Murphy C."/>
            <person name="Neiman D."/>
            <person name="Pearson M."/>
            <person name="Priest M."/>
            <person name="Roberts A."/>
            <person name="Saif S."/>
            <person name="Shea T."/>
            <person name="Sisk P."/>
            <person name="Stolte C."/>
            <person name="Sykes S."/>
            <person name="Wortman J."/>
            <person name="Nusbaum C."/>
            <person name="Birren B."/>
        </authorList>
    </citation>
    <scope>NUCLEOTIDE SEQUENCE [LARGE SCALE GENOMIC DNA]</scope>
    <source>
        <strain evidence="1 2">CL02T12C30</strain>
    </source>
</reference>
<organism evidence="1 2">
    <name type="scientific">Parabacteroides goldsteinii CL02T12C30</name>
    <dbReference type="NCBI Taxonomy" id="999418"/>
    <lineage>
        <taxon>Bacteria</taxon>
        <taxon>Pseudomonadati</taxon>
        <taxon>Bacteroidota</taxon>
        <taxon>Bacteroidia</taxon>
        <taxon>Bacteroidales</taxon>
        <taxon>Tannerellaceae</taxon>
        <taxon>Parabacteroides</taxon>
    </lineage>
</organism>
<sequence length="191" mass="22257">MMKNIINALKAKSGMSDNSINELFIHSSVLKLPKKHILTSSFQKDKNFYFMEKGIARSYCVINGKEATSWFSMEGDIVFSTNNFYGNVKGYEYEMVQLLENSILYAIPVKELETLYFNNIEIANWSRILHQDAFIANEKRLISRLYKTAEERYIELLQTRPELFQRVNLGYIASYLGISQVTLCHLRNKIK</sequence>
<dbReference type="AlphaFoldDB" id="K5YYN5"/>
<dbReference type="SUPFAM" id="SSF51206">
    <property type="entry name" value="cAMP-binding domain-like"/>
    <property type="match status" value="1"/>
</dbReference>
<accession>K5YYN5</accession>
<dbReference type="InterPro" id="IPR018490">
    <property type="entry name" value="cNMP-bd_dom_sf"/>
</dbReference>
<dbReference type="Gene3D" id="2.60.120.10">
    <property type="entry name" value="Jelly Rolls"/>
    <property type="match status" value="1"/>
</dbReference>